<evidence type="ECO:0000313" key="2">
    <source>
        <dbReference type="Proteomes" id="UP001195483"/>
    </source>
</evidence>
<accession>A0AAE0T241</accession>
<protein>
    <submittedName>
        <fullName evidence="1">Uncharacterized protein</fullName>
    </submittedName>
</protein>
<dbReference type="AlphaFoldDB" id="A0AAE0T241"/>
<evidence type="ECO:0000313" key="1">
    <source>
        <dbReference type="EMBL" id="KAK3601969.1"/>
    </source>
</evidence>
<comment type="caution">
    <text evidence="1">The sequence shown here is derived from an EMBL/GenBank/DDBJ whole genome shotgun (WGS) entry which is preliminary data.</text>
</comment>
<sequence>MGHTMQLVGAMDSWCLQGRCANNSKYYSSLSLRTSILGNGYVDDTLTELNGYQVHKFSDDLSFFDPHIQFIPEQEENGKLPFKDTCKHVNEE</sequence>
<reference evidence="1" key="2">
    <citation type="journal article" date="2021" name="Genome Biol. Evol.">
        <title>Developing a high-quality reference genome for a parasitic bivalve with doubly uniparental inheritance (Bivalvia: Unionida).</title>
        <authorList>
            <person name="Smith C.H."/>
        </authorList>
    </citation>
    <scope>NUCLEOTIDE SEQUENCE</scope>
    <source>
        <strain evidence="1">CHS0354</strain>
        <tissue evidence="1">Mantle</tissue>
    </source>
</reference>
<gene>
    <name evidence="1" type="ORF">CHS0354_034038</name>
</gene>
<organism evidence="1 2">
    <name type="scientific">Potamilus streckersoni</name>
    <dbReference type="NCBI Taxonomy" id="2493646"/>
    <lineage>
        <taxon>Eukaryota</taxon>
        <taxon>Metazoa</taxon>
        <taxon>Spiralia</taxon>
        <taxon>Lophotrochozoa</taxon>
        <taxon>Mollusca</taxon>
        <taxon>Bivalvia</taxon>
        <taxon>Autobranchia</taxon>
        <taxon>Heteroconchia</taxon>
        <taxon>Palaeoheterodonta</taxon>
        <taxon>Unionida</taxon>
        <taxon>Unionoidea</taxon>
        <taxon>Unionidae</taxon>
        <taxon>Ambleminae</taxon>
        <taxon>Lampsilini</taxon>
        <taxon>Potamilus</taxon>
    </lineage>
</organism>
<keyword evidence="2" id="KW-1185">Reference proteome</keyword>
<dbReference type="Proteomes" id="UP001195483">
    <property type="component" value="Unassembled WGS sequence"/>
</dbReference>
<proteinExistence type="predicted"/>
<name>A0AAE0T241_9BIVA</name>
<reference evidence="1" key="3">
    <citation type="submission" date="2023-05" db="EMBL/GenBank/DDBJ databases">
        <authorList>
            <person name="Smith C.H."/>
        </authorList>
    </citation>
    <scope>NUCLEOTIDE SEQUENCE</scope>
    <source>
        <strain evidence="1">CHS0354</strain>
        <tissue evidence="1">Mantle</tissue>
    </source>
</reference>
<reference evidence="1" key="1">
    <citation type="journal article" date="2021" name="Genome Biol. Evol.">
        <title>A High-Quality Reference Genome for a Parasitic Bivalve with Doubly Uniparental Inheritance (Bivalvia: Unionida).</title>
        <authorList>
            <person name="Smith C.H."/>
        </authorList>
    </citation>
    <scope>NUCLEOTIDE SEQUENCE</scope>
    <source>
        <strain evidence="1">CHS0354</strain>
    </source>
</reference>
<dbReference type="EMBL" id="JAEAOA010001985">
    <property type="protein sequence ID" value="KAK3601969.1"/>
    <property type="molecule type" value="Genomic_DNA"/>
</dbReference>